<evidence type="ECO:0000313" key="1">
    <source>
        <dbReference type="EMBL" id="PSW19893.1"/>
    </source>
</evidence>
<accession>A0A2T3NUG4</accession>
<proteinExistence type="predicted"/>
<organism evidence="1 2">
    <name type="scientific">Photobacterium sanctipauli</name>
    <dbReference type="NCBI Taxonomy" id="1342794"/>
    <lineage>
        <taxon>Bacteria</taxon>
        <taxon>Pseudomonadati</taxon>
        <taxon>Pseudomonadota</taxon>
        <taxon>Gammaproteobacteria</taxon>
        <taxon>Vibrionales</taxon>
        <taxon>Vibrionaceae</taxon>
        <taxon>Photobacterium</taxon>
    </lineage>
</organism>
<protein>
    <submittedName>
        <fullName evidence="1">Uncharacterized protein</fullName>
    </submittedName>
</protein>
<evidence type="ECO:0000313" key="2">
    <source>
        <dbReference type="Proteomes" id="UP000241771"/>
    </source>
</evidence>
<dbReference type="EMBL" id="PYMA01000005">
    <property type="protein sequence ID" value="PSW19893.1"/>
    <property type="molecule type" value="Genomic_DNA"/>
</dbReference>
<name>A0A2T3NUG4_9GAMM</name>
<keyword evidence="2" id="KW-1185">Reference proteome</keyword>
<gene>
    <name evidence="1" type="ORF">C9I98_10550</name>
</gene>
<sequence length="86" mass="10162">MRIFSVFVFLFIVNNERVTINEDVTMFEAIKNVLRLKPGQSLLASHYRARLVKTRNLIEKEAILYMSSLLDVYAWNQQDKDEPNKK</sequence>
<dbReference type="AlphaFoldDB" id="A0A2T3NUG4"/>
<dbReference type="Proteomes" id="UP000241771">
    <property type="component" value="Unassembled WGS sequence"/>
</dbReference>
<comment type="caution">
    <text evidence="1">The sequence shown here is derived from an EMBL/GenBank/DDBJ whole genome shotgun (WGS) entry which is preliminary data.</text>
</comment>
<reference evidence="1 2" key="1">
    <citation type="submission" date="2018-01" db="EMBL/GenBank/DDBJ databases">
        <title>Whole genome sequencing of Histamine producing bacteria.</title>
        <authorList>
            <person name="Butler K."/>
        </authorList>
    </citation>
    <scope>NUCLEOTIDE SEQUENCE [LARGE SCALE GENOMIC DNA]</scope>
    <source>
        <strain evidence="1 2">DSM 100436</strain>
    </source>
</reference>